<dbReference type="SUPFAM" id="SSF47616">
    <property type="entry name" value="GST C-terminal domain-like"/>
    <property type="match status" value="1"/>
</dbReference>
<dbReference type="InterPro" id="IPR036249">
    <property type="entry name" value="Thioredoxin-like_sf"/>
</dbReference>
<dbReference type="InterPro" id="IPR010987">
    <property type="entry name" value="Glutathione-S-Trfase_C-like"/>
</dbReference>
<evidence type="ECO:0000259" key="1">
    <source>
        <dbReference type="PROSITE" id="PS50404"/>
    </source>
</evidence>
<protein>
    <recommendedName>
        <fullName evidence="5">Glutathione S-transferase</fullName>
    </recommendedName>
</protein>
<dbReference type="SFLD" id="SFLDS00019">
    <property type="entry name" value="Glutathione_Transferase_(cytos"/>
    <property type="match status" value="1"/>
</dbReference>
<dbReference type="InterPro" id="IPR004045">
    <property type="entry name" value="Glutathione_S-Trfase_N"/>
</dbReference>
<reference evidence="3" key="1">
    <citation type="journal article" date="2020" name="Fungal Divers.">
        <title>Resolving the Mortierellaceae phylogeny through synthesis of multi-gene phylogenetics and phylogenomics.</title>
        <authorList>
            <person name="Vandepol N."/>
            <person name="Liber J."/>
            <person name="Desiro A."/>
            <person name="Na H."/>
            <person name="Kennedy M."/>
            <person name="Barry K."/>
            <person name="Grigoriev I.V."/>
            <person name="Miller A.N."/>
            <person name="O'Donnell K."/>
            <person name="Stajich J.E."/>
            <person name="Bonito G."/>
        </authorList>
    </citation>
    <scope>NUCLEOTIDE SEQUENCE</scope>
    <source>
        <strain evidence="3">NVP1</strain>
    </source>
</reference>
<evidence type="ECO:0000259" key="2">
    <source>
        <dbReference type="PROSITE" id="PS50405"/>
    </source>
</evidence>
<name>A0A9P5SJ31_9FUNG</name>
<proteinExistence type="predicted"/>
<dbReference type="Proteomes" id="UP000696485">
    <property type="component" value="Unassembled WGS sequence"/>
</dbReference>
<dbReference type="PROSITE" id="PS50404">
    <property type="entry name" value="GST_NTER"/>
    <property type="match status" value="1"/>
</dbReference>
<dbReference type="InterPro" id="IPR004046">
    <property type="entry name" value="GST_C"/>
</dbReference>
<feature type="domain" description="GST N-terminal" evidence="1">
    <location>
        <begin position="25"/>
        <end position="104"/>
    </location>
</feature>
<evidence type="ECO:0000313" key="4">
    <source>
        <dbReference type="Proteomes" id="UP000696485"/>
    </source>
</evidence>
<organism evidence="3 4">
    <name type="scientific">Podila minutissima</name>
    <dbReference type="NCBI Taxonomy" id="64525"/>
    <lineage>
        <taxon>Eukaryota</taxon>
        <taxon>Fungi</taxon>
        <taxon>Fungi incertae sedis</taxon>
        <taxon>Mucoromycota</taxon>
        <taxon>Mortierellomycotina</taxon>
        <taxon>Mortierellomycetes</taxon>
        <taxon>Mortierellales</taxon>
        <taxon>Mortierellaceae</taxon>
        <taxon>Podila</taxon>
    </lineage>
</organism>
<feature type="domain" description="GST C-terminal" evidence="2">
    <location>
        <begin position="106"/>
        <end position="237"/>
    </location>
</feature>
<evidence type="ECO:0000313" key="3">
    <source>
        <dbReference type="EMBL" id="KAF9330675.1"/>
    </source>
</evidence>
<accession>A0A9P5SJ31</accession>
<evidence type="ECO:0008006" key="5">
    <source>
        <dbReference type="Google" id="ProtNLM"/>
    </source>
</evidence>
<keyword evidence="4" id="KW-1185">Reference proteome</keyword>
<gene>
    <name evidence="3" type="ORF">BG006_006362</name>
</gene>
<comment type="caution">
    <text evidence="3">The sequence shown here is derived from an EMBL/GenBank/DDBJ whole genome shotgun (WGS) entry which is preliminary data.</text>
</comment>
<dbReference type="InterPro" id="IPR040079">
    <property type="entry name" value="Glutathione_S-Trfase"/>
</dbReference>
<dbReference type="SUPFAM" id="SSF52833">
    <property type="entry name" value="Thioredoxin-like"/>
    <property type="match status" value="1"/>
</dbReference>
<dbReference type="EMBL" id="JAAAUY010000378">
    <property type="protein sequence ID" value="KAF9330675.1"/>
    <property type="molecule type" value="Genomic_DNA"/>
</dbReference>
<dbReference type="GO" id="GO:0006749">
    <property type="term" value="P:glutathione metabolic process"/>
    <property type="evidence" value="ECO:0007669"/>
    <property type="project" value="TreeGrafter"/>
</dbReference>
<dbReference type="Pfam" id="PF14497">
    <property type="entry name" value="GST_C_3"/>
    <property type="match status" value="1"/>
</dbReference>
<dbReference type="PANTHER" id="PTHR11571">
    <property type="entry name" value="GLUTATHIONE S-TRANSFERASE"/>
    <property type="match status" value="1"/>
</dbReference>
<dbReference type="PANTHER" id="PTHR11571:SF150">
    <property type="entry name" value="GLUTATHIONE S-TRANSFERASE"/>
    <property type="match status" value="1"/>
</dbReference>
<dbReference type="Gene3D" id="3.40.30.10">
    <property type="entry name" value="Glutaredoxin"/>
    <property type="match status" value="1"/>
</dbReference>
<dbReference type="AlphaFoldDB" id="A0A9P5SJ31"/>
<dbReference type="Gene3D" id="1.20.1050.10">
    <property type="match status" value="1"/>
</dbReference>
<dbReference type="GO" id="GO:0004364">
    <property type="term" value="F:glutathione transferase activity"/>
    <property type="evidence" value="ECO:0007669"/>
    <property type="project" value="TreeGrafter"/>
</dbReference>
<dbReference type="PROSITE" id="PS50405">
    <property type="entry name" value="GST_CTER"/>
    <property type="match status" value="1"/>
</dbReference>
<dbReference type="InterPro" id="IPR036282">
    <property type="entry name" value="Glutathione-S-Trfase_C_sf"/>
</dbReference>
<dbReference type="InterPro" id="IPR050213">
    <property type="entry name" value="GST_superfamily"/>
</dbReference>
<sequence>MSYPVATKASSAALAQAASLNSADSKFQLFYFGLQARAEIPRLMLAYAGANVEHVSADWPTMKEKTRFGCLPVMFETTSNGTVLEFAESQAIERYIAKKFNLLGENVWEEQQINEFVSSIDFQLTNYTKVMFAPAESRHKEAEAFHQNFAKWILFMERHLIENGNNGHFVGNRISWADLKAAVLVGRLSLLLPSGMEVPKLPEALVKVVETVKADSKIAAWMATEEYQKYDANTKGFFKF</sequence>